<proteinExistence type="inferred from homology"/>
<dbReference type="EC" id="6.3.2.10" evidence="10 11"/>
<dbReference type="Pfam" id="PF08245">
    <property type="entry name" value="Mur_ligase_M"/>
    <property type="match status" value="1"/>
</dbReference>
<feature type="domain" description="Mur ligase central" evidence="14">
    <location>
        <begin position="95"/>
        <end position="278"/>
    </location>
</feature>
<dbReference type="InterPro" id="IPR036615">
    <property type="entry name" value="Mur_ligase_C_dom_sf"/>
</dbReference>
<dbReference type="InterPro" id="IPR000713">
    <property type="entry name" value="Mur_ligase_N"/>
</dbReference>
<keyword evidence="4 10" id="KW-0547">Nucleotide-binding</keyword>
<dbReference type="InterPro" id="IPR005863">
    <property type="entry name" value="UDP-N-AcMur_synth"/>
</dbReference>
<evidence type="ECO:0000256" key="1">
    <source>
        <dbReference type="ARBA" id="ARBA00022490"/>
    </source>
</evidence>
<dbReference type="InterPro" id="IPR004101">
    <property type="entry name" value="Mur_ligase_C"/>
</dbReference>
<comment type="function">
    <text evidence="10 11">Involved in cell wall formation. Catalyzes the final step in the synthesis of UDP-N-acetylmuramoyl-pentapeptide, the precursor of murein.</text>
</comment>
<comment type="catalytic activity">
    <reaction evidence="10 11">
        <text>D-alanyl-D-alanine + UDP-N-acetyl-alpha-D-muramoyl-L-alanyl-gamma-D-glutamyl-meso-2,6-diaminopimelate + ATP = UDP-N-acetyl-alpha-D-muramoyl-L-alanyl-gamma-D-glutamyl-meso-2,6-diaminopimeloyl-D-alanyl-D-alanine + ADP + phosphate + H(+)</text>
        <dbReference type="Rhea" id="RHEA:28374"/>
        <dbReference type="ChEBI" id="CHEBI:15378"/>
        <dbReference type="ChEBI" id="CHEBI:30616"/>
        <dbReference type="ChEBI" id="CHEBI:43474"/>
        <dbReference type="ChEBI" id="CHEBI:57822"/>
        <dbReference type="ChEBI" id="CHEBI:61386"/>
        <dbReference type="ChEBI" id="CHEBI:83905"/>
        <dbReference type="ChEBI" id="CHEBI:456216"/>
        <dbReference type="EC" id="6.3.2.10"/>
    </reaction>
</comment>
<dbReference type="GO" id="GO:0051301">
    <property type="term" value="P:cell division"/>
    <property type="evidence" value="ECO:0007669"/>
    <property type="project" value="UniProtKB-KW"/>
</dbReference>
<dbReference type="NCBIfam" id="TIGR01143">
    <property type="entry name" value="murF"/>
    <property type="match status" value="1"/>
</dbReference>
<evidence type="ECO:0000256" key="3">
    <source>
        <dbReference type="ARBA" id="ARBA00022618"/>
    </source>
</evidence>
<comment type="similarity">
    <text evidence="10">Belongs to the MurCDEF family. MurF subfamily.</text>
</comment>
<evidence type="ECO:0000259" key="13">
    <source>
        <dbReference type="Pfam" id="PF02875"/>
    </source>
</evidence>
<dbReference type="SUPFAM" id="SSF63418">
    <property type="entry name" value="MurE/MurF N-terminal domain"/>
    <property type="match status" value="1"/>
</dbReference>
<dbReference type="HAMAP" id="MF_02019">
    <property type="entry name" value="MurF"/>
    <property type="match status" value="1"/>
</dbReference>
<evidence type="ECO:0000256" key="2">
    <source>
        <dbReference type="ARBA" id="ARBA00022598"/>
    </source>
</evidence>
<organism evidence="15 16">
    <name type="scientific">Mariniphaga anaerophila</name>
    <dbReference type="NCBI Taxonomy" id="1484053"/>
    <lineage>
        <taxon>Bacteria</taxon>
        <taxon>Pseudomonadati</taxon>
        <taxon>Bacteroidota</taxon>
        <taxon>Bacteroidia</taxon>
        <taxon>Marinilabiliales</taxon>
        <taxon>Prolixibacteraceae</taxon>
        <taxon>Mariniphaga</taxon>
    </lineage>
</organism>
<dbReference type="STRING" id="1484053.SAMN05444274_103195"/>
<evidence type="ECO:0000256" key="5">
    <source>
        <dbReference type="ARBA" id="ARBA00022840"/>
    </source>
</evidence>
<keyword evidence="1 10" id="KW-0963">Cytoplasm</keyword>
<comment type="subcellular location">
    <subcellularLocation>
        <location evidence="10 11">Cytoplasm</location>
    </subcellularLocation>
</comment>
<keyword evidence="7 10" id="KW-0573">Peptidoglycan synthesis</keyword>
<dbReference type="InterPro" id="IPR051046">
    <property type="entry name" value="MurCDEF_CellWall_CoF430Synth"/>
</dbReference>
<dbReference type="UniPathway" id="UPA00219"/>
<dbReference type="GO" id="GO:0005524">
    <property type="term" value="F:ATP binding"/>
    <property type="evidence" value="ECO:0007669"/>
    <property type="project" value="UniProtKB-UniRule"/>
</dbReference>
<keyword evidence="6 10" id="KW-0133">Cell shape</keyword>
<evidence type="ECO:0000256" key="10">
    <source>
        <dbReference type="HAMAP-Rule" id="MF_02019"/>
    </source>
</evidence>
<keyword evidence="16" id="KW-1185">Reference proteome</keyword>
<evidence type="ECO:0000256" key="6">
    <source>
        <dbReference type="ARBA" id="ARBA00022960"/>
    </source>
</evidence>
<dbReference type="InterPro" id="IPR013221">
    <property type="entry name" value="Mur_ligase_cen"/>
</dbReference>
<evidence type="ECO:0000256" key="9">
    <source>
        <dbReference type="ARBA" id="ARBA00023316"/>
    </source>
</evidence>
<dbReference type="GO" id="GO:0071555">
    <property type="term" value="P:cell wall organization"/>
    <property type="evidence" value="ECO:0007669"/>
    <property type="project" value="UniProtKB-KW"/>
</dbReference>
<evidence type="ECO:0000256" key="4">
    <source>
        <dbReference type="ARBA" id="ARBA00022741"/>
    </source>
</evidence>
<protein>
    <recommendedName>
        <fullName evidence="10 11">UDP-N-acetylmuramoyl-tripeptide--D-alanyl-D-alanine ligase</fullName>
        <ecNumber evidence="10 11">6.3.2.10</ecNumber>
    </recommendedName>
    <alternativeName>
        <fullName evidence="10">D-alanyl-D-alanine-adding enzyme</fullName>
    </alternativeName>
</protein>
<keyword evidence="9 10" id="KW-0961">Cell wall biogenesis/degradation</keyword>
<dbReference type="SUPFAM" id="SSF53623">
    <property type="entry name" value="MurD-like peptide ligases, catalytic domain"/>
    <property type="match status" value="1"/>
</dbReference>
<dbReference type="SUPFAM" id="SSF53244">
    <property type="entry name" value="MurD-like peptide ligases, peptide-binding domain"/>
    <property type="match status" value="1"/>
</dbReference>
<feature type="binding site" evidence="10">
    <location>
        <begin position="97"/>
        <end position="103"/>
    </location>
    <ligand>
        <name>ATP</name>
        <dbReference type="ChEBI" id="CHEBI:30616"/>
    </ligand>
</feature>
<dbReference type="OrthoDB" id="9801978at2"/>
<comment type="pathway">
    <text evidence="10 11">Cell wall biogenesis; peptidoglycan biosynthesis.</text>
</comment>
<dbReference type="InterPro" id="IPR036565">
    <property type="entry name" value="Mur-like_cat_sf"/>
</dbReference>
<evidence type="ECO:0000256" key="7">
    <source>
        <dbReference type="ARBA" id="ARBA00022984"/>
    </source>
</evidence>
<gene>
    <name evidence="10" type="primary">murF</name>
    <name evidence="15" type="ORF">SAMN05444274_103195</name>
</gene>
<evidence type="ECO:0000256" key="8">
    <source>
        <dbReference type="ARBA" id="ARBA00023306"/>
    </source>
</evidence>
<name>A0A1M4Y1L5_9BACT</name>
<dbReference type="Pfam" id="PF01225">
    <property type="entry name" value="Mur_ligase"/>
    <property type="match status" value="1"/>
</dbReference>
<sequence length="429" mass="47656">MTIEEIYKIYLTHPMVITDSRKIELGCLFFALKGEKFNGNKFAANAIQKGAAFAVIDEEEYEIPGKTVLVKNVLTALQDLAHYHREQLGIPIIGITGSNGKTTTKELIAAVLEKKYNIVFTQGNFNNHIGVPLTLLQMNSDTEIGVVEMGANHPYEIGELCSIADPDYGIITNIGRAHLEGFGSFETIKETKAELYKHVCGKKGVVFYNRDNSVLEELINGYSNKISYGETNADFVGEPVFSPPYIHAKVNFPKGVLYLNTRLTGRYNFENILAAACIGNYFKVDPLEIQEAVGNYRPQNNRSQLVEKNGLKIIMDAYNANPTSMQASIDSFVSMFAPPRVLILGDMLELGEKSPEEHLQILEQTKKHPFEAVFLVGPLFNKAAQNYSYLTFPDSGELCRYLIQNPIKAGAVLVKGSRGIQLEKVLEAV</sequence>
<dbReference type="EMBL" id="FQUM01000003">
    <property type="protein sequence ID" value="SHE99486.1"/>
    <property type="molecule type" value="Genomic_DNA"/>
</dbReference>
<dbReference type="PANTHER" id="PTHR43024:SF1">
    <property type="entry name" value="UDP-N-ACETYLMURAMOYL-TRIPEPTIDE--D-ALANYL-D-ALANINE LIGASE"/>
    <property type="match status" value="1"/>
</dbReference>
<dbReference type="Pfam" id="PF02875">
    <property type="entry name" value="Mur_ligase_C"/>
    <property type="match status" value="1"/>
</dbReference>
<evidence type="ECO:0000313" key="15">
    <source>
        <dbReference type="EMBL" id="SHE99486.1"/>
    </source>
</evidence>
<evidence type="ECO:0000259" key="14">
    <source>
        <dbReference type="Pfam" id="PF08245"/>
    </source>
</evidence>
<reference evidence="15 16" key="1">
    <citation type="submission" date="2016-11" db="EMBL/GenBank/DDBJ databases">
        <authorList>
            <person name="Jaros S."/>
            <person name="Januszkiewicz K."/>
            <person name="Wedrychowicz H."/>
        </authorList>
    </citation>
    <scope>NUCLEOTIDE SEQUENCE [LARGE SCALE GENOMIC DNA]</scope>
    <source>
        <strain evidence="15 16">DSM 26910</strain>
    </source>
</reference>
<keyword evidence="3 10" id="KW-0132">Cell division</keyword>
<dbReference type="GO" id="GO:0008766">
    <property type="term" value="F:UDP-N-acetylmuramoylalanyl-D-glutamyl-2,6-diaminopimelate-D-alanyl-D-alanine ligase activity"/>
    <property type="evidence" value="ECO:0007669"/>
    <property type="project" value="RHEA"/>
</dbReference>
<accession>A0A1M4Y1L5</accession>
<dbReference type="Gene3D" id="3.40.1390.10">
    <property type="entry name" value="MurE/MurF, N-terminal domain"/>
    <property type="match status" value="1"/>
</dbReference>
<dbReference type="GO" id="GO:0005737">
    <property type="term" value="C:cytoplasm"/>
    <property type="evidence" value="ECO:0007669"/>
    <property type="project" value="UniProtKB-SubCell"/>
</dbReference>
<dbReference type="Gene3D" id="3.90.190.20">
    <property type="entry name" value="Mur ligase, C-terminal domain"/>
    <property type="match status" value="1"/>
</dbReference>
<keyword evidence="2 10" id="KW-0436">Ligase</keyword>
<dbReference type="GO" id="GO:0008360">
    <property type="term" value="P:regulation of cell shape"/>
    <property type="evidence" value="ECO:0007669"/>
    <property type="project" value="UniProtKB-KW"/>
</dbReference>
<dbReference type="Proteomes" id="UP000184164">
    <property type="component" value="Unassembled WGS sequence"/>
</dbReference>
<evidence type="ECO:0000259" key="12">
    <source>
        <dbReference type="Pfam" id="PF01225"/>
    </source>
</evidence>
<dbReference type="GO" id="GO:0047480">
    <property type="term" value="F:UDP-N-acetylmuramoyl-tripeptide-D-alanyl-D-alanine ligase activity"/>
    <property type="evidence" value="ECO:0007669"/>
    <property type="project" value="UniProtKB-UniRule"/>
</dbReference>
<dbReference type="AlphaFoldDB" id="A0A1M4Y1L5"/>
<keyword evidence="5 10" id="KW-0067">ATP-binding</keyword>
<evidence type="ECO:0000313" key="16">
    <source>
        <dbReference type="Proteomes" id="UP000184164"/>
    </source>
</evidence>
<keyword evidence="8 10" id="KW-0131">Cell cycle</keyword>
<feature type="domain" description="Mur ligase C-terminal" evidence="13">
    <location>
        <begin position="302"/>
        <end position="418"/>
    </location>
</feature>
<dbReference type="RefSeq" id="WP_073000228.1">
    <property type="nucleotide sequence ID" value="NZ_FQUM01000003.1"/>
</dbReference>
<feature type="domain" description="Mur ligase N-terminal catalytic" evidence="12">
    <location>
        <begin position="16"/>
        <end position="81"/>
    </location>
</feature>
<dbReference type="Gene3D" id="3.40.1190.10">
    <property type="entry name" value="Mur-like, catalytic domain"/>
    <property type="match status" value="1"/>
</dbReference>
<evidence type="ECO:0000256" key="11">
    <source>
        <dbReference type="RuleBase" id="RU004136"/>
    </source>
</evidence>
<dbReference type="PANTHER" id="PTHR43024">
    <property type="entry name" value="UDP-N-ACETYLMURAMOYL-TRIPEPTIDE--D-ALANYL-D-ALANINE LIGASE"/>
    <property type="match status" value="1"/>
</dbReference>
<dbReference type="GO" id="GO:0009252">
    <property type="term" value="P:peptidoglycan biosynthetic process"/>
    <property type="evidence" value="ECO:0007669"/>
    <property type="project" value="UniProtKB-UniRule"/>
</dbReference>
<dbReference type="InterPro" id="IPR035911">
    <property type="entry name" value="MurE/MurF_N"/>
</dbReference>